<evidence type="ECO:0000256" key="8">
    <source>
        <dbReference type="ARBA" id="ARBA00022777"/>
    </source>
</evidence>
<evidence type="ECO:0000259" key="16">
    <source>
        <dbReference type="Pfam" id="PF02887"/>
    </source>
</evidence>
<keyword evidence="18" id="KW-1185">Reference proteome</keyword>
<dbReference type="Proteomes" id="UP001501081">
    <property type="component" value="Unassembled WGS sequence"/>
</dbReference>
<dbReference type="Pfam" id="PF00224">
    <property type="entry name" value="PK"/>
    <property type="match status" value="1"/>
</dbReference>
<feature type="domain" description="Pyruvate kinase barrel" evidence="15">
    <location>
        <begin position="7"/>
        <end position="324"/>
    </location>
</feature>
<evidence type="ECO:0000256" key="10">
    <source>
        <dbReference type="ARBA" id="ARBA00022842"/>
    </source>
</evidence>
<comment type="similarity">
    <text evidence="3 14">Belongs to the pyruvate kinase family.</text>
</comment>
<gene>
    <name evidence="17" type="primary">pyk</name>
    <name evidence="17" type="ORF">GCM10022246_19290</name>
</gene>
<dbReference type="PRINTS" id="PR01050">
    <property type="entry name" value="PYRUVTKNASE"/>
</dbReference>
<comment type="cofactor">
    <cofactor evidence="1">
        <name>K(+)</name>
        <dbReference type="ChEBI" id="CHEBI:29103"/>
    </cofactor>
</comment>
<comment type="caution">
    <text evidence="17">The sequence shown here is derived from an EMBL/GenBank/DDBJ whole genome shotgun (WGS) entry which is preliminary data.</text>
</comment>
<evidence type="ECO:0000313" key="17">
    <source>
        <dbReference type="EMBL" id="GAA3966504.1"/>
    </source>
</evidence>
<evidence type="ECO:0000256" key="14">
    <source>
        <dbReference type="RuleBase" id="RU000504"/>
    </source>
</evidence>
<evidence type="ECO:0000256" key="12">
    <source>
        <dbReference type="ARBA" id="ARBA00023317"/>
    </source>
</evidence>
<evidence type="ECO:0000256" key="6">
    <source>
        <dbReference type="ARBA" id="ARBA00022723"/>
    </source>
</evidence>
<evidence type="ECO:0000313" key="18">
    <source>
        <dbReference type="Proteomes" id="UP001501081"/>
    </source>
</evidence>
<dbReference type="NCBIfam" id="TIGR01064">
    <property type="entry name" value="pyruv_kin"/>
    <property type="match status" value="1"/>
</dbReference>
<keyword evidence="10 14" id="KW-0460">Magnesium</keyword>
<organism evidence="17 18">
    <name type="scientific">Pedobacter ginsengiterrae</name>
    <dbReference type="NCBI Taxonomy" id="871696"/>
    <lineage>
        <taxon>Bacteria</taxon>
        <taxon>Pseudomonadati</taxon>
        <taxon>Bacteroidota</taxon>
        <taxon>Sphingobacteriia</taxon>
        <taxon>Sphingobacteriales</taxon>
        <taxon>Sphingobacteriaceae</taxon>
        <taxon>Pedobacter</taxon>
    </lineage>
</organism>
<sequence>MKPFHSRTKIVATLGPASAKPDVLYSMFNAGLDVCRLNFSHGSQADHQAVLDTIRDLNKKYDYNVGILADLQGPKIRIGLVKEGGINLINGKTTIITTQECIGNEERIYITYQNFPQDVQAGEIILLDDGKLQMKVISTNLKDEVVCEIVHGGILTSRKGVNLPNTKVSIPSLTPEDRENLEFVLENDVEWIGLSFVRKAEDIIELKKIIADRGKTARVIAKIEKPEAIANIDEIIAVTDGIMVARGDLGVECPMEEVPLLQKMIVAKCRAASKPVIVATQMLESMITTPRPTRAEVNDVANSVLDGADAVMLSGETSVGEFPLIVIETMQKIIQNIEDNNYPFNPDKFLKPKSPSFLSDAICDSACFLAKQTNAVGIVSMTLSGYTAFEISSHRPEALTYIFTSNRALLNAVSLLWGVRGFYYDKWESTDNTIIEVNEFLKSKKLVKQGDIIINTAAIPIESKGKTNMLKITVID</sequence>
<evidence type="ECO:0000256" key="1">
    <source>
        <dbReference type="ARBA" id="ARBA00001958"/>
    </source>
</evidence>
<dbReference type="Gene3D" id="3.40.1380.20">
    <property type="entry name" value="Pyruvate kinase, C-terminal domain"/>
    <property type="match status" value="1"/>
</dbReference>
<dbReference type="Gene3D" id="2.40.33.10">
    <property type="entry name" value="PK beta-barrel domain-like"/>
    <property type="match status" value="1"/>
</dbReference>
<dbReference type="SUPFAM" id="SSF50800">
    <property type="entry name" value="PK beta-barrel domain-like"/>
    <property type="match status" value="1"/>
</dbReference>
<dbReference type="InterPro" id="IPR040442">
    <property type="entry name" value="Pyrv_kinase-like_dom_sf"/>
</dbReference>
<evidence type="ECO:0000256" key="11">
    <source>
        <dbReference type="ARBA" id="ARBA00023152"/>
    </source>
</evidence>
<keyword evidence="11 14" id="KW-0324">Glycolysis</keyword>
<dbReference type="PANTHER" id="PTHR11817">
    <property type="entry name" value="PYRUVATE KINASE"/>
    <property type="match status" value="1"/>
</dbReference>
<evidence type="ECO:0000259" key="15">
    <source>
        <dbReference type="Pfam" id="PF00224"/>
    </source>
</evidence>
<reference evidence="18" key="1">
    <citation type="journal article" date="2019" name="Int. J. Syst. Evol. Microbiol.">
        <title>The Global Catalogue of Microorganisms (GCM) 10K type strain sequencing project: providing services to taxonomists for standard genome sequencing and annotation.</title>
        <authorList>
            <consortium name="The Broad Institute Genomics Platform"/>
            <consortium name="The Broad Institute Genome Sequencing Center for Infectious Disease"/>
            <person name="Wu L."/>
            <person name="Ma J."/>
        </authorList>
    </citation>
    <scope>NUCLEOTIDE SEQUENCE [LARGE SCALE GENOMIC DNA]</scope>
    <source>
        <strain evidence="18">JCM 17338</strain>
    </source>
</reference>
<feature type="domain" description="Pyruvate kinase C-terminal" evidence="16">
    <location>
        <begin position="360"/>
        <end position="472"/>
    </location>
</feature>
<dbReference type="EC" id="2.7.1.40" evidence="4 13"/>
<comment type="pathway">
    <text evidence="2 14">Carbohydrate degradation; glycolysis; pyruvate from D-glyceraldehyde 3-phosphate: step 5/5.</text>
</comment>
<proteinExistence type="inferred from homology"/>
<dbReference type="SUPFAM" id="SSF51621">
    <property type="entry name" value="Phosphoenolpyruvate/pyruvate domain"/>
    <property type="match status" value="1"/>
</dbReference>
<dbReference type="InterPro" id="IPR015793">
    <property type="entry name" value="Pyrv_Knase_brl"/>
</dbReference>
<evidence type="ECO:0000256" key="7">
    <source>
        <dbReference type="ARBA" id="ARBA00022741"/>
    </source>
</evidence>
<dbReference type="InterPro" id="IPR001697">
    <property type="entry name" value="Pyr_Knase"/>
</dbReference>
<name>A0ABP7PJX8_9SPHI</name>
<dbReference type="InterPro" id="IPR036918">
    <property type="entry name" value="Pyrv_Knase_C_sf"/>
</dbReference>
<dbReference type="EMBL" id="BAABAK010000010">
    <property type="protein sequence ID" value="GAA3966504.1"/>
    <property type="molecule type" value="Genomic_DNA"/>
</dbReference>
<dbReference type="PROSITE" id="PS00110">
    <property type="entry name" value="PYRUVATE_KINASE"/>
    <property type="match status" value="1"/>
</dbReference>
<comment type="catalytic activity">
    <reaction evidence="14">
        <text>pyruvate + ATP = phosphoenolpyruvate + ADP + H(+)</text>
        <dbReference type="Rhea" id="RHEA:18157"/>
        <dbReference type="ChEBI" id="CHEBI:15361"/>
        <dbReference type="ChEBI" id="CHEBI:15378"/>
        <dbReference type="ChEBI" id="CHEBI:30616"/>
        <dbReference type="ChEBI" id="CHEBI:58702"/>
        <dbReference type="ChEBI" id="CHEBI:456216"/>
        <dbReference type="EC" id="2.7.1.40"/>
    </reaction>
</comment>
<evidence type="ECO:0000256" key="5">
    <source>
        <dbReference type="ARBA" id="ARBA00022679"/>
    </source>
</evidence>
<evidence type="ECO:0000256" key="13">
    <source>
        <dbReference type="NCBIfam" id="TIGR01064"/>
    </source>
</evidence>
<dbReference type="Pfam" id="PF02887">
    <property type="entry name" value="PK_C"/>
    <property type="match status" value="1"/>
</dbReference>
<evidence type="ECO:0000256" key="9">
    <source>
        <dbReference type="ARBA" id="ARBA00022840"/>
    </source>
</evidence>
<dbReference type="GO" id="GO:0016301">
    <property type="term" value="F:kinase activity"/>
    <property type="evidence" value="ECO:0007669"/>
    <property type="project" value="UniProtKB-KW"/>
</dbReference>
<dbReference type="InterPro" id="IPR015813">
    <property type="entry name" value="Pyrv/PenolPyrv_kinase-like_dom"/>
</dbReference>
<keyword evidence="8 14" id="KW-0418">Kinase</keyword>
<dbReference type="Gene3D" id="3.20.20.60">
    <property type="entry name" value="Phosphoenolpyruvate-binding domains"/>
    <property type="match status" value="1"/>
</dbReference>
<evidence type="ECO:0000256" key="4">
    <source>
        <dbReference type="ARBA" id="ARBA00012142"/>
    </source>
</evidence>
<dbReference type="NCBIfam" id="NF004491">
    <property type="entry name" value="PRK05826.1"/>
    <property type="match status" value="1"/>
</dbReference>
<evidence type="ECO:0000256" key="3">
    <source>
        <dbReference type="ARBA" id="ARBA00008663"/>
    </source>
</evidence>
<accession>A0ABP7PJX8</accession>
<dbReference type="SUPFAM" id="SSF52935">
    <property type="entry name" value="PK C-terminal domain-like"/>
    <property type="match status" value="1"/>
</dbReference>
<keyword evidence="5 14" id="KW-0808">Transferase</keyword>
<dbReference type="RefSeq" id="WP_344766637.1">
    <property type="nucleotide sequence ID" value="NZ_BAABAK010000010.1"/>
</dbReference>
<protein>
    <recommendedName>
        <fullName evidence="4 13">Pyruvate kinase</fullName>
        <ecNumber evidence="4 13">2.7.1.40</ecNumber>
    </recommendedName>
</protein>
<dbReference type="InterPro" id="IPR018209">
    <property type="entry name" value="Pyrv_Knase_AS"/>
</dbReference>
<dbReference type="InterPro" id="IPR015806">
    <property type="entry name" value="Pyrv_Knase_insert_dom_sf"/>
</dbReference>
<evidence type="ECO:0000256" key="2">
    <source>
        <dbReference type="ARBA" id="ARBA00004997"/>
    </source>
</evidence>
<keyword evidence="12 17" id="KW-0670">Pyruvate</keyword>
<dbReference type="InterPro" id="IPR015795">
    <property type="entry name" value="Pyrv_Knase_C"/>
</dbReference>
<keyword evidence="6" id="KW-0479">Metal-binding</keyword>
<keyword evidence="9" id="KW-0067">ATP-binding</keyword>
<keyword evidence="7" id="KW-0547">Nucleotide-binding</keyword>
<dbReference type="NCBIfam" id="NF004978">
    <property type="entry name" value="PRK06354.1"/>
    <property type="match status" value="1"/>
</dbReference>
<dbReference type="InterPro" id="IPR011037">
    <property type="entry name" value="Pyrv_Knase-like_insert_dom_sf"/>
</dbReference>